<accession>A0A3D9IR78</accession>
<dbReference type="EMBL" id="QRDZ01000024">
    <property type="protein sequence ID" value="RED64291.1"/>
    <property type="molecule type" value="Genomic_DNA"/>
</dbReference>
<evidence type="ECO:0000313" key="3">
    <source>
        <dbReference type="EMBL" id="RED64291.1"/>
    </source>
</evidence>
<dbReference type="SUPFAM" id="SSF50960">
    <property type="entry name" value="TolB, C-terminal domain"/>
    <property type="match status" value="1"/>
</dbReference>
<keyword evidence="2" id="KW-0472">Membrane</keyword>
<evidence type="ECO:0000256" key="1">
    <source>
        <dbReference type="SAM" id="MobiDB-lite"/>
    </source>
</evidence>
<reference evidence="3 4" key="1">
    <citation type="submission" date="2018-07" db="EMBL/GenBank/DDBJ databases">
        <title>Genomic Encyclopedia of Type Strains, Phase III (KMG-III): the genomes of soil and plant-associated and newly described type strains.</title>
        <authorList>
            <person name="Whitman W."/>
        </authorList>
    </citation>
    <scope>NUCLEOTIDE SEQUENCE [LARGE SCALE GENOMIC DNA]</scope>
    <source>
        <strain evidence="3 4">CECT 7287</strain>
    </source>
</reference>
<feature type="compositionally biased region" description="Polar residues" evidence="1">
    <location>
        <begin position="169"/>
        <end position="180"/>
    </location>
</feature>
<evidence type="ECO:0000313" key="4">
    <source>
        <dbReference type="Proteomes" id="UP000256977"/>
    </source>
</evidence>
<evidence type="ECO:0000256" key="2">
    <source>
        <dbReference type="SAM" id="Phobius"/>
    </source>
</evidence>
<gene>
    <name evidence="3" type="ORF">DFP98_124104</name>
</gene>
<dbReference type="Proteomes" id="UP000256977">
    <property type="component" value="Unassembled WGS sequence"/>
</dbReference>
<organism evidence="3 4">
    <name type="scientific">Cohnella phaseoli</name>
    <dbReference type="NCBI Taxonomy" id="456490"/>
    <lineage>
        <taxon>Bacteria</taxon>
        <taxon>Bacillati</taxon>
        <taxon>Bacillota</taxon>
        <taxon>Bacilli</taxon>
        <taxon>Bacillales</taxon>
        <taxon>Paenibacillaceae</taxon>
        <taxon>Cohnella</taxon>
    </lineage>
</organism>
<sequence>MKCEEVMELMQRHIDGDLEQHEISLMMDHADRCSDCAAMLSRLRKLSSELEQLPRVVPKFSIVDSILPELERLHAEGATSGANEAAVDPAAASPAPTSARSQRPSRNFYRKISGVVAAGIVVGFLLFSSPGEWLKSGGSQDQAAMPDLASAPEARQEAASAPEAGLYSMSETSGGAQAQDQYGAEIQPKSISPSSKEDVPQPSAEMRNNNMSNDEDVTGGSGNVQDKEPVEVEVTQRQTLTGEEDPEMAGLAAIPAEQADSPDAKWKAVSVTGSGTFEVYKIENGELLYHSEPREGSIGQLTWNEEGTVLSFTVIDADGNATEWQFDTETLTESQK</sequence>
<dbReference type="RefSeq" id="WP_116063529.1">
    <property type="nucleotide sequence ID" value="NZ_QRDZ01000024.1"/>
</dbReference>
<comment type="caution">
    <text evidence="3">The sequence shown here is derived from an EMBL/GenBank/DDBJ whole genome shotgun (WGS) entry which is preliminary data.</text>
</comment>
<name>A0A3D9IR78_9BACL</name>
<feature type="region of interest" description="Disordered" evidence="1">
    <location>
        <begin position="135"/>
        <end position="248"/>
    </location>
</feature>
<keyword evidence="2" id="KW-1133">Transmembrane helix</keyword>
<feature type="compositionally biased region" description="Low complexity" evidence="1">
    <location>
        <begin position="82"/>
        <end position="104"/>
    </location>
</feature>
<feature type="transmembrane region" description="Helical" evidence="2">
    <location>
        <begin position="108"/>
        <end position="127"/>
    </location>
</feature>
<dbReference type="OrthoDB" id="2381690at2"/>
<dbReference type="AlphaFoldDB" id="A0A3D9IR78"/>
<proteinExistence type="predicted"/>
<keyword evidence="2" id="KW-0812">Transmembrane</keyword>
<feature type="region of interest" description="Disordered" evidence="1">
    <location>
        <begin position="78"/>
        <end position="104"/>
    </location>
</feature>
<protein>
    <submittedName>
        <fullName evidence="3">Putative zinc finger protein</fullName>
    </submittedName>
</protein>
<keyword evidence="4" id="KW-1185">Reference proteome</keyword>